<dbReference type="InterPro" id="IPR048004">
    <property type="entry name" value="IS1249_transpos"/>
</dbReference>
<organism evidence="2 4">
    <name type="scientific">Xiamenia xianingshaonis</name>
    <dbReference type="NCBI Taxonomy" id="2682776"/>
    <lineage>
        <taxon>Bacteria</taxon>
        <taxon>Bacillati</taxon>
        <taxon>Actinomycetota</taxon>
        <taxon>Coriobacteriia</taxon>
        <taxon>Eggerthellales</taxon>
        <taxon>Eggerthellaceae</taxon>
        <taxon>Xiamenia</taxon>
    </lineage>
</organism>
<dbReference type="AlphaFoldDB" id="A0A9E6MSJ6"/>
<evidence type="ECO:0000313" key="4">
    <source>
        <dbReference type="Proteomes" id="UP000671910"/>
    </source>
</evidence>
<dbReference type="NCBIfam" id="NF033544">
    <property type="entry name" value="transpos_IS1249"/>
    <property type="match status" value="1"/>
</dbReference>
<keyword evidence="3" id="KW-1185">Reference proteome</keyword>
<dbReference type="RefSeq" id="WP_166339653.1">
    <property type="nucleotide sequence ID" value="NZ_CP072829.1"/>
</dbReference>
<dbReference type="EMBL" id="WPCR01000007">
    <property type="protein sequence ID" value="NHM14427.1"/>
    <property type="molecule type" value="Genomic_DNA"/>
</dbReference>
<reference evidence="2" key="2">
    <citation type="submission" date="2021-04" db="EMBL/GenBank/DDBJ databases">
        <title>Novel species in family Eggerthellaceae.</title>
        <authorList>
            <person name="Zhang G."/>
        </authorList>
    </citation>
    <scope>NUCLEOTIDE SEQUENCE</scope>
    <source>
        <strain evidence="2">Zg-886</strain>
    </source>
</reference>
<proteinExistence type="predicted"/>
<evidence type="ECO:0000313" key="3">
    <source>
        <dbReference type="Proteomes" id="UP000636394"/>
    </source>
</evidence>
<protein>
    <submittedName>
        <fullName evidence="2">IS1249 family transposase</fullName>
    </submittedName>
</protein>
<dbReference type="KEGG" id="ebz:J7S26_03040"/>
<reference evidence="1 3" key="1">
    <citation type="submission" date="2019-11" db="EMBL/GenBank/DDBJ databases">
        <title>Eggerthellaceae novel genus isolated from the rectal contents of marmort.</title>
        <authorList>
            <person name="Zhang G."/>
        </authorList>
    </citation>
    <scope>NUCLEOTIDE SEQUENCE [LARGE SCALE GENOMIC DNA]</scope>
    <source>
        <strain evidence="1">Zg-886</strain>
        <strain evidence="3">zg-886</strain>
    </source>
</reference>
<name>A0A9E6MSJ6_9ACTN</name>
<accession>A0A9E6MSJ6</accession>
<sequence length="372" mass="42654">MKKTRCPACGGDMKRNGHNSSGRQRWRCKACGASTTRRYDDAAKRLEMFVEWLLSKESQSELAMPSRTFRKKTSEFWDLNPVLPVCDEIHHAACMDGLWVSRGKAVLLIARTDDHVIGCHLARSENSKDWGRLMRRIAPPDVLVCDGGGGIEKARRAWWPRTRVQRCTFHAFEQVKRCTTTRPRLQAGAELYGIAKELLRVTSQDEAAAWLASFSNWCGTWDEFLKEKTVVDGKSQYRHERLRKARRGLEKLCREGVLFTYLDEELLKNGCVSPTSNKIESNNARIRAVLRNHRGMNMGHRIKAGFWWCYMNSESPVSYRRMLEEFPTDDQVMEWRRSAAKADAEEGDVACWGTGIPWAELHMSGSKATGWF</sequence>
<evidence type="ECO:0000313" key="2">
    <source>
        <dbReference type="EMBL" id="QTU84901.1"/>
    </source>
</evidence>
<dbReference type="Proteomes" id="UP000671910">
    <property type="component" value="Chromosome"/>
</dbReference>
<dbReference type="Proteomes" id="UP000636394">
    <property type="component" value="Unassembled WGS sequence"/>
</dbReference>
<dbReference type="EMBL" id="CP072829">
    <property type="protein sequence ID" value="QTU84901.1"/>
    <property type="molecule type" value="Genomic_DNA"/>
</dbReference>
<evidence type="ECO:0000313" key="1">
    <source>
        <dbReference type="EMBL" id="NHM14427.1"/>
    </source>
</evidence>
<gene>
    <name evidence="1" type="ORF">GMI68_06560</name>
    <name evidence="2" type="ORF">J7S26_03040</name>
</gene>